<evidence type="ECO:0000256" key="6">
    <source>
        <dbReference type="ARBA" id="ARBA00022989"/>
    </source>
</evidence>
<dbReference type="STRING" id="37653.A0A0L8GWZ6"/>
<organism evidence="10">
    <name type="scientific">Octopus bimaculoides</name>
    <name type="common">California two-spotted octopus</name>
    <dbReference type="NCBI Taxonomy" id="37653"/>
    <lineage>
        <taxon>Eukaryota</taxon>
        <taxon>Metazoa</taxon>
        <taxon>Spiralia</taxon>
        <taxon>Lophotrochozoa</taxon>
        <taxon>Mollusca</taxon>
        <taxon>Cephalopoda</taxon>
        <taxon>Coleoidea</taxon>
        <taxon>Octopodiformes</taxon>
        <taxon>Octopoda</taxon>
        <taxon>Incirrata</taxon>
        <taxon>Octopodidae</taxon>
        <taxon>Octopus</taxon>
    </lineage>
</organism>
<dbReference type="GO" id="GO:0006465">
    <property type="term" value="P:signal peptide processing"/>
    <property type="evidence" value="ECO:0007669"/>
    <property type="project" value="UniProtKB-UniRule"/>
</dbReference>
<evidence type="ECO:0000313" key="10">
    <source>
        <dbReference type="EMBL" id="KOF81571.1"/>
    </source>
</evidence>
<name>A0A0L8GWZ6_OCTBM</name>
<comment type="similarity">
    <text evidence="2 9">Belongs to the SPCS2 family.</text>
</comment>
<keyword evidence="4 9" id="KW-0812">Transmembrane</keyword>
<evidence type="ECO:0000256" key="8">
    <source>
        <dbReference type="ARBA" id="ARBA00045608"/>
    </source>
</evidence>
<proteinExistence type="inferred from homology"/>
<dbReference type="PANTHER" id="PTHR13085:SF0">
    <property type="entry name" value="SIGNAL PEPTIDASE COMPLEX SUBUNIT 2"/>
    <property type="match status" value="1"/>
</dbReference>
<dbReference type="AlphaFoldDB" id="A0A0L8GWZ6"/>
<dbReference type="GO" id="GO:0045047">
    <property type="term" value="P:protein targeting to ER"/>
    <property type="evidence" value="ECO:0007669"/>
    <property type="project" value="TreeGrafter"/>
</dbReference>
<reference evidence="10" key="1">
    <citation type="submission" date="2015-07" db="EMBL/GenBank/DDBJ databases">
        <title>MeaNS - Measles Nucleotide Surveillance Program.</title>
        <authorList>
            <person name="Tran T."/>
            <person name="Druce J."/>
        </authorList>
    </citation>
    <scope>NUCLEOTIDE SEQUENCE</scope>
    <source>
        <strain evidence="10">UCB-OBI-ISO-001</strain>
        <tissue evidence="10">Gonad</tissue>
    </source>
</reference>
<dbReference type="PANTHER" id="PTHR13085">
    <property type="entry name" value="MICROSOMAL SIGNAL PEPTIDASE 25 KDA SUBUNIT"/>
    <property type="match status" value="1"/>
</dbReference>
<comment type="function">
    <text evidence="8 9">Component of the signal peptidase complex (SPC) which catalyzes the cleavage of N-terminal signal sequences from nascent proteins as they are translocated into the lumen of the endoplasmic reticulum. Enhances the enzymatic activity of SPC and facilitates the interactions between different components of the translocation site.</text>
</comment>
<sequence>MANSNKGKKSAWSIEDKPVKVDKWDGTALKNSLDDAAKKVLVEKMGFVESHKLMDGRLAICTVAVGFAMFALIWDYLKPFPNSRPVLIVCVLSYFFLMAILTLYTSYKEKGIFLVALQKDPAGVDPDNVLTISSYLKKYDDVYQLMVDYENGVKGCSRSGTLKHSVAKYFDENGVLCYNVYKSELKNLVDKLLTKKDD</sequence>
<feature type="transmembrane region" description="Helical" evidence="9">
    <location>
        <begin position="86"/>
        <end position="104"/>
    </location>
</feature>
<dbReference type="Pfam" id="PF06703">
    <property type="entry name" value="SPC25"/>
    <property type="match status" value="1"/>
</dbReference>
<protein>
    <recommendedName>
        <fullName evidence="3 9">Signal peptidase complex subunit 2</fullName>
    </recommendedName>
</protein>
<evidence type="ECO:0000256" key="1">
    <source>
        <dbReference type="ARBA" id="ARBA00004477"/>
    </source>
</evidence>
<feature type="transmembrane region" description="Helical" evidence="9">
    <location>
        <begin position="54"/>
        <end position="74"/>
    </location>
</feature>
<evidence type="ECO:0000256" key="2">
    <source>
        <dbReference type="ARBA" id="ARBA00007324"/>
    </source>
</evidence>
<keyword evidence="6 9" id="KW-1133">Transmembrane helix</keyword>
<dbReference type="GO" id="GO:0008233">
    <property type="term" value="F:peptidase activity"/>
    <property type="evidence" value="ECO:0007669"/>
    <property type="project" value="UniProtKB-UniRule"/>
</dbReference>
<dbReference type="InterPro" id="IPR009582">
    <property type="entry name" value="Spc2/SPCS2"/>
</dbReference>
<comment type="subcellular location">
    <subcellularLocation>
        <location evidence="1 9">Endoplasmic reticulum membrane</location>
        <topology evidence="1 9">Multi-pass membrane protein</topology>
    </subcellularLocation>
</comment>
<dbReference type="KEGG" id="obi:106874174"/>
<dbReference type="GO" id="GO:0005787">
    <property type="term" value="C:signal peptidase complex"/>
    <property type="evidence" value="ECO:0007669"/>
    <property type="project" value="UniProtKB-UniRule"/>
</dbReference>
<accession>A0A0L8GWZ6</accession>
<evidence type="ECO:0000256" key="9">
    <source>
        <dbReference type="RuleBase" id="RU368033"/>
    </source>
</evidence>
<keyword evidence="5 9" id="KW-0256">Endoplasmic reticulum</keyword>
<dbReference type="OrthoDB" id="29558at2759"/>
<dbReference type="OMA" id="INKWDGT"/>
<keyword evidence="7 9" id="KW-0472">Membrane</keyword>
<evidence type="ECO:0000256" key="5">
    <source>
        <dbReference type="ARBA" id="ARBA00022824"/>
    </source>
</evidence>
<dbReference type="EMBL" id="KQ420031">
    <property type="protein sequence ID" value="KOF81571.1"/>
    <property type="molecule type" value="Genomic_DNA"/>
</dbReference>
<evidence type="ECO:0000256" key="4">
    <source>
        <dbReference type="ARBA" id="ARBA00022692"/>
    </source>
</evidence>
<evidence type="ECO:0000256" key="3">
    <source>
        <dbReference type="ARBA" id="ARBA00017057"/>
    </source>
</evidence>
<evidence type="ECO:0000256" key="7">
    <source>
        <dbReference type="ARBA" id="ARBA00023136"/>
    </source>
</evidence>
<gene>
    <name evidence="10" type="ORF">OCBIM_22026345mg</name>
</gene>